<dbReference type="RefSeq" id="WP_357978787.1">
    <property type="nucleotide sequence ID" value="NZ_JBFAIH010000007.1"/>
</dbReference>
<dbReference type="InterPro" id="IPR011335">
    <property type="entry name" value="Restrct_endonuc-II-like"/>
</dbReference>
<dbReference type="EMBL" id="JBFAIH010000007">
    <property type="protein sequence ID" value="MEV0363979.1"/>
    <property type="molecule type" value="Genomic_DNA"/>
</dbReference>
<dbReference type="Proteomes" id="UP001551658">
    <property type="component" value="Unassembled WGS sequence"/>
</dbReference>
<reference evidence="5 6" key="1">
    <citation type="submission" date="2024-06" db="EMBL/GenBank/DDBJ databases">
        <title>The Natural Products Discovery Center: Release of the First 8490 Sequenced Strains for Exploring Actinobacteria Biosynthetic Diversity.</title>
        <authorList>
            <person name="Kalkreuter E."/>
            <person name="Kautsar S.A."/>
            <person name="Yang D."/>
            <person name="Bader C.D."/>
            <person name="Teijaro C.N."/>
            <person name="Fluegel L."/>
            <person name="Davis C.M."/>
            <person name="Simpson J.R."/>
            <person name="Lauterbach L."/>
            <person name="Steele A.D."/>
            <person name="Gui C."/>
            <person name="Meng S."/>
            <person name="Li G."/>
            <person name="Viehrig K."/>
            <person name="Ye F."/>
            <person name="Su P."/>
            <person name="Kiefer A.F."/>
            <person name="Nichols A."/>
            <person name="Cepeda A.J."/>
            <person name="Yan W."/>
            <person name="Fan B."/>
            <person name="Jiang Y."/>
            <person name="Adhikari A."/>
            <person name="Zheng C.-J."/>
            <person name="Schuster L."/>
            <person name="Cowan T.M."/>
            <person name="Smanski M.J."/>
            <person name="Chevrette M.G."/>
            <person name="De Carvalho L.P.S."/>
            <person name="Shen B."/>
        </authorList>
    </citation>
    <scope>NUCLEOTIDE SEQUENCE [LARGE SCALE GENOMIC DNA]</scope>
    <source>
        <strain evidence="5 6">NPDC050671</strain>
    </source>
</reference>
<keyword evidence="1" id="KW-0540">Nuclease</keyword>
<evidence type="ECO:0000256" key="3">
    <source>
        <dbReference type="ARBA" id="ARBA00022801"/>
    </source>
</evidence>
<keyword evidence="3" id="KW-0378">Hydrolase</keyword>
<evidence type="ECO:0000256" key="1">
    <source>
        <dbReference type="ARBA" id="ARBA00022722"/>
    </source>
</evidence>
<dbReference type="Pfam" id="PF09126">
    <property type="entry name" value="NaeI"/>
    <property type="match status" value="1"/>
</dbReference>
<organism evidence="5 6">
    <name type="scientific">Nocardia fusca</name>
    <dbReference type="NCBI Taxonomy" id="941183"/>
    <lineage>
        <taxon>Bacteria</taxon>
        <taxon>Bacillati</taxon>
        <taxon>Actinomycetota</taxon>
        <taxon>Actinomycetes</taxon>
        <taxon>Mycobacteriales</taxon>
        <taxon>Nocardiaceae</taxon>
        <taxon>Nocardia</taxon>
    </lineage>
</organism>
<dbReference type="Gene3D" id="1.10.10.10">
    <property type="entry name" value="Winged helix-like DNA-binding domain superfamily/Winged helix DNA-binding domain"/>
    <property type="match status" value="1"/>
</dbReference>
<dbReference type="InterPro" id="IPR036388">
    <property type="entry name" value="WH-like_DNA-bd_sf"/>
</dbReference>
<evidence type="ECO:0000313" key="5">
    <source>
        <dbReference type="EMBL" id="MEV0363979.1"/>
    </source>
</evidence>
<dbReference type="GO" id="GO:0004519">
    <property type="term" value="F:endonuclease activity"/>
    <property type="evidence" value="ECO:0007669"/>
    <property type="project" value="UniProtKB-KW"/>
</dbReference>
<dbReference type="SUPFAM" id="SSF52980">
    <property type="entry name" value="Restriction endonuclease-like"/>
    <property type="match status" value="1"/>
</dbReference>
<proteinExistence type="predicted"/>
<dbReference type="InterPro" id="IPR015210">
    <property type="entry name" value="NaeI"/>
</dbReference>
<accession>A0ABV3F8E1</accession>
<evidence type="ECO:0000313" key="6">
    <source>
        <dbReference type="Proteomes" id="UP001551658"/>
    </source>
</evidence>
<protein>
    <submittedName>
        <fullName evidence="5">NaeI family type II restriction endonuclease</fullName>
    </submittedName>
</protein>
<comment type="caution">
    <text evidence="5">The sequence shown here is derived from an EMBL/GenBank/DDBJ whole genome shotgun (WGS) entry which is preliminary data.</text>
</comment>
<feature type="domain" description="Type II restriction enzyme NaeI" evidence="4">
    <location>
        <begin position="34"/>
        <end position="314"/>
    </location>
</feature>
<keyword evidence="6" id="KW-1185">Reference proteome</keyword>
<evidence type="ECO:0000259" key="4">
    <source>
        <dbReference type="Pfam" id="PF09126"/>
    </source>
</evidence>
<keyword evidence="2 5" id="KW-0255">Endonuclease</keyword>
<sequence length="320" mass="35522">MSDSGALFDLSEPAGQAKSDAAVADVLAWFRQQKDLAERFGSGLRQSIDEVLDGQRTGRFDPHKKEDLEKRDHLDKTEKTYLGTKVEIVIRAEFELPKGDRMDYKIAGHDVDAKWTIGSNWTIPREAMGHICLLMHANDYKKTFDVGVLRIAPDLLNNGANNDGKKTINERGRRETAWLFKDAPLPPNLILSLSPEIRDKVLASKTGQQRITELFRQVRGVPIGRTTSQTVAQQLDPMKRVRDARKILNEEGIAILGHQSDSKRIALALGLAVPMKGELISVRLVRVPGGTPGLTVEIDGKHFAISNSDEPTAPLPPIHY</sequence>
<dbReference type="CDD" id="cd22338">
    <property type="entry name" value="NaeI-like"/>
    <property type="match status" value="1"/>
</dbReference>
<dbReference type="InterPro" id="IPR037057">
    <property type="entry name" value="DNA_rep_MutH/T2_RE_sf"/>
</dbReference>
<evidence type="ECO:0000256" key="2">
    <source>
        <dbReference type="ARBA" id="ARBA00022759"/>
    </source>
</evidence>
<gene>
    <name evidence="5" type="ORF">AB0H72_14875</name>
</gene>
<dbReference type="Gene3D" id="3.40.600.10">
    <property type="entry name" value="DNA mismatch repair MutH/Restriction endonuclease, type II"/>
    <property type="match status" value="1"/>
</dbReference>
<name>A0ABV3F8E1_9NOCA</name>